<sequence length="168" mass="18741">MDDFNMGQTHHVGQSADQEGEISVESLQLEFSTIKGTTENFSPANKLGEGEFGVGRLEYGQEIAVRRLSQHSRQDPKKRAHLDWETRNKIIVGVARGLQYLHEDSRLKLVGMDQTHCSTSRLVGTLGYMAQEYAMAGHFSVKSDVFSFGMILLEIVSGQKNISFHHSG</sequence>
<evidence type="ECO:0000256" key="4">
    <source>
        <dbReference type="ARBA" id="ARBA00022777"/>
    </source>
</evidence>
<keyword evidence="1" id="KW-0723">Serine/threonine-protein kinase</keyword>
<keyword evidence="3" id="KW-0547">Nucleotide-binding</keyword>
<evidence type="ECO:0000259" key="7">
    <source>
        <dbReference type="PROSITE" id="PS50011"/>
    </source>
</evidence>
<evidence type="ECO:0000256" key="2">
    <source>
        <dbReference type="ARBA" id="ARBA00022679"/>
    </source>
</evidence>
<accession>A0A438EDE9</accession>
<dbReference type="Gene3D" id="1.10.510.10">
    <property type="entry name" value="Transferase(Phosphotransferase) domain 1"/>
    <property type="match status" value="1"/>
</dbReference>
<evidence type="ECO:0000256" key="5">
    <source>
        <dbReference type="ARBA" id="ARBA00022840"/>
    </source>
</evidence>
<organism evidence="8 9">
    <name type="scientific">Vitis vinifera</name>
    <name type="common">Grape</name>
    <dbReference type="NCBI Taxonomy" id="29760"/>
    <lineage>
        <taxon>Eukaryota</taxon>
        <taxon>Viridiplantae</taxon>
        <taxon>Streptophyta</taxon>
        <taxon>Embryophyta</taxon>
        <taxon>Tracheophyta</taxon>
        <taxon>Spermatophyta</taxon>
        <taxon>Magnoliopsida</taxon>
        <taxon>eudicotyledons</taxon>
        <taxon>Gunneridae</taxon>
        <taxon>Pentapetalae</taxon>
        <taxon>rosids</taxon>
        <taxon>Vitales</taxon>
        <taxon>Vitaceae</taxon>
        <taxon>Viteae</taxon>
        <taxon>Vitis</taxon>
    </lineage>
</organism>
<dbReference type="PANTHER" id="PTHR27002:SF980">
    <property type="entry name" value="CYSTEINE-RICH RECEPTOR-LIKE PROTEIN KINASE 10 ISOFORM X1"/>
    <property type="match status" value="1"/>
</dbReference>
<keyword evidence="8" id="KW-0675">Receptor</keyword>
<feature type="region of interest" description="Disordered" evidence="6">
    <location>
        <begin position="1"/>
        <end position="20"/>
    </location>
</feature>
<keyword evidence="5" id="KW-0067">ATP-binding</keyword>
<dbReference type="GO" id="GO:0004674">
    <property type="term" value="F:protein serine/threonine kinase activity"/>
    <property type="evidence" value="ECO:0007669"/>
    <property type="project" value="UniProtKB-KW"/>
</dbReference>
<name>A0A438EDE9_VITVI</name>
<dbReference type="InterPro" id="IPR000719">
    <property type="entry name" value="Prot_kinase_dom"/>
</dbReference>
<comment type="caution">
    <text evidence="8">The sequence shown here is derived from an EMBL/GenBank/DDBJ whole genome shotgun (WGS) entry which is preliminary data.</text>
</comment>
<dbReference type="InterPro" id="IPR011009">
    <property type="entry name" value="Kinase-like_dom_sf"/>
</dbReference>
<proteinExistence type="predicted"/>
<feature type="domain" description="Protein kinase" evidence="7">
    <location>
        <begin position="1"/>
        <end position="168"/>
    </location>
</feature>
<protein>
    <submittedName>
        <fullName evidence="8">Cysteine-rich receptor-like protein kinase 15</fullName>
    </submittedName>
</protein>
<evidence type="ECO:0000256" key="1">
    <source>
        <dbReference type="ARBA" id="ARBA00022527"/>
    </source>
</evidence>
<dbReference type="PANTHER" id="PTHR27002">
    <property type="entry name" value="RECEPTOR-LIKE SERINE/THREONINE-PROTEIN KINASE SD1-8"/>
    <property type="match status" value="1"/>
</dbReference>
<evidence type="ECO:0000256" key="3">
    <source>
        <dbReference type="ARBA" id="ARBA00022741"/>
    </source>
</evidence>
<gene>
    <name evidence="8" type="primary">CRK15_3</name>
    <name evidence="8" type="ORF">CK203_112845</name>
</gene>
<dbReference type="Gene3D" id="3.30.200.20">
    <property type="entry name" value="Phosphorylase Kinase, domain 1"/>
    <property type="match status" value="1"/>
</dbReference>
<keyword evidence="4 8" id="KW-0418">Kinase</keyword>
<dbReference type="Proteomes" id="UP000288805">
    <property type="component" value="Unassembled WGS sequence"/>
</dbReference>
<reference evidence="8 9" key="1">
    <citation type="journal article" date="2018" name="PLoS Genet.">
        <title>Population sequencing reveals clonal diversity and ancestral inbreeding in the grapevine cultivar Chardonnay.</title>
        <authorList>
            <person name="Roach M.J."/>
            <person name="Johnson D.L."/>
            <person name="Bohlmann J."/>
            <person name="van Vuuren H.J."/>
            <person name="Jones S.J."/>
            <person name="Pretorius I.S."/>
            <person name="Schmidt S.A."/>
            <person name="Borneman A.R."/>
        </authorList>
    </citation>
    <scope>NUCLEOTIDE SEQUENCE [LARGE SCALE GENOMIC DNA]</scope>
    <source>
        <strain evidence="9">cv. Chardonnay</strain>
        <tissue evidence="8">Leaf</tissue>
    </source>
</reference>
<dbReference type="AlphaFoldDB" id="A0A438EDE9"/>
<dbReference type="EMBL" id="QGNW01001310">
    <property type="protein sequence ID" value="RVW45856.1"/>
    <property type="molecule type" value="Genomic_DNA"/>
</dbReference>
<evidence type="ECO:0000256" key="6">
    <source>
        <dbReference type="SAM" id="MobiDB-lite"/>
    </source>
</evidence>
<dbReference type="PROSITE" id="PS50011">
    <property type="entry name" value="PROTEIN_KINASE_DOM"/>
    <property type="match status" value="1"/>
</dbReference>
<evidence type="ECO:0000313" key="9">
    <source>
        <dbReference type="Proteomes" id="UP000288805"/>
    </source>
</evidence>
<dbReference type="GO" id="GO:0005524">
    <property type="term" value="F:ATP binding"/>
    <property type="evidence" value="ECO:0007669"/>
    <property type="project" value="UniProtKB-KW"/>
</dbReference>
<evidence type="ECO:0000313" key="8">
    <source>
        <dbReference type="EMBL" id="RVW45856.1"/>
    </source>
</evidence>
<dbReference type="InterPro" id="IPR001245">
    <property type="entry name" value="Ser-Thr/Tyr_kinase_cat_dom"/>
</dbReference>
<dbReference type="SUPFAM" id="SSF56112">
    <property type="entry name" value="Protein kinase-like (PK-like)"/>
    <property type="match status" value="1"/>
</dbReference>
<feature type="compositionally biased region" description="Polar residues" evidence="6">
    <location>
        <begin position="1"/>
        <end position="17"/>
    </location>
</feature>
<dbReference type="Pfam" id="PF07714">
    <property type="entry name" value="PK_Tyr_Ser-Thr"/>
    <property type="match status" value="1"/>
</dbReference>
<keyword evidence="2" id="KW-0808">Transferase</keyword>